<sequence>APGSSGASELLMRGVEPVSCLVQSAEVCSVDTRPPLRAHVASVPLAIAYRAYHPV</sequence>
<feature type="non-terminal residue" evidence="1">
    <location>
        <position position="1"/>
    </location>
</feature>
<evidence type="ECO:0000313" key="2">
    <source>
        <dbReference type="Proteomes" id="UP000823941"/>
    </source>
</evidence>
<dbReference type="Proteomes" id="UP000823941">
    <property type="component" value="Chromosome 19"/>
</dbReference>
<name>A0ABQ7Q8N4_PLUXY</name>
<keyword evidence="2" id="KW-1185">Reference proteome</keyword>
<organism evidence="1 2">
    <name type="scientific">Plutella xylostella</name>
    <name type="common">Diamondback moth</name>
    <name type="synonym">Plutella maculipennis</name>
    <dbReference type="NCBI Taxonomy" id="51655"/>
    <lineage>
        <taxon>Eukaryota</taxon>
        <taxon>Metazoa</taxon>
        <taxon>Ecdysozoa</taxon>
        <taxon>Arthropoda</taxon>
        <taxon>Hexapoda</taxon>
        <taxon>Insecta</taxon>
        <taxon>Pterygota</taxon>
        <taxon>Neoptera</taxon>
        <taxon>Endopterygota</taxon>
        <taxon>Lepidoptera</taxon>
        <taxon>Glossata</taxon>
        <taxon>Ditrysia</taxon>
        <taxon>Yponomeutoidea</taxon>
        <taxon>Plutellidae</taxon>
        <taxon>Plutella</taxon>
    </lineage>
</organism>
<proteinExistence type="predicted"/>
<gene>
    <name evidence="1" type="ORF">JYU34_014576</name>
</gene>
<comment type="caution">
    <text evidence="1">The sequence shown here is derived from an EMBL/GenBank/DDBJ whole genome shotgun (WGS) entry which is preliminary data.</text>
</comment>
<reference evidence="1 2" key="1">
    <citation type="submission" date="2021-06" db="EMBL/GenBank/DDBJ databases">
        <title>A haploid diamondback moth (Plutella xylostella L.) genome assembly resolves 31 chromosomes and identifies a diamide resistance mutation.</title>
        <authorList>
            <person name="Ward C.M."/>
            <person name="Perry K.D."/>
            <person name="Baker G."/>
            <person name="Powis K."/>
            <person name="Heckel D.G."/>
            <person name="Baxter S.W."/>
        </authorList>
    </citation>
    <scope>NUCLEOTIDE SEQUENCE [LARGE SCALE GENOMIC DNA]</scope>
    <source>
        <strain evidence="1 2">LV</strain>
        <tissue evidence="1">Single pupa</tissue>
    </source>
</reference>
<accession>A0ABQ7Q8N4</accession>
<evidence type="ECO:0000313" key="1">
    <source>
        <dbReference type="EMBL" id="KAG7301601.1"/>
    </source>
</evidence>
<dbReference type="EMBL" id="JAHIBW010000019">
    <property type="protein sequence ID" value="KAG7301601.1"/>
    <property type="molecule type" value="Genomic_DNA"/>
</dbReference>
<protein>
    <submittedName>
        <fullName evidence="1">Uncharacterized protein</fullName>
    </submittedName>
</protein>